<dbReference type="RefSeq" id="WP_317796585.1">
    <property type="nucleotide sequence ID" value="NZ_AP028461.1"/>
</dbReference>
<sequence length="227" mass="25298">MGRFLGVVAVILFGTLLVGYVMSYVDWGLRTLFYSYPGPTWGGLLLIIAIPFLVRLINRTGAVLAMDRHIEESDWQPIDPVGREWPWTDLRLRGTIRVLRAWSFETSGFPITAGEIKWTGNALAGAVVPERGKGVFVIVHLPTEVPSMAMRNRFDRVGDSPMLDSSALRLALLNDDIPPWTARGRTLFTIEVPKAWIHPSVVDGIVRRALRVVELLGLTPDQAPDRS</sequence>
<evidence type="ECO:0000313" key="3">
    <source>
        <dbReference type="Proteomes" id="UP001597183"/>
    </source>
</evidence>
<reference evidence="3" key="1">
    <citation type="journal article" date="2019" name="Int. J. Syst. Evol. Microbiol.">
        <title>The Global Catalogue of Microorganisms (GCM) 10K type strain sequencing project: providing services to taxonomists for standard genome sequencing and annotation.</title>
        <authorList>
            <consortium name="The Broad Institute Genomics Platform"/>
            <consortium name="The Broad Institute Genome Sequencing Center for Infectious Disease"/>
            <person name="Wu L."/>
            <person name="Ma J."/>
        </authorList>
    </citation>
    <scope>NUCLEOTIDE SEQUENCE [LARGE SCALE GENOMIC DNA]</scope>
    <source>
        <strain evidence="3">CCM 7526</strain>
    </source>
</reference>
<feature type="transmembrane region" description="Helical" evidence="1">
    <location>
        <begin position="39"/>
        <end position="58"/>
    </location>
</feature>
<comment type="caution">
    <text evidence="2">The sequence shown here is derived from an EMBL/GenBank/DDBJ whole genome shotgun (WGS) entry which is preliminary data.</text>
</comment>
<dbReference type="Proteomes" id="UP001597183">
    <property type="component" value="Unassembled WGS sequence"/>
</dbReference>
<evidence type="ECO:0008006" key="4">
    <source>
        <dbReference type="Google" id="ProtNLM"/>
    </source>
</evidence>
<protein>
    <recommendedName>
        <fullName evidence="4">DUF3137 domain-containing protein</fullName>
    </recommendedName>
</protein>
<name>A0ABW4ATT2_9ACTN</name>
<gene>
    <name evidence="2" type="ORF">ACFQ5G_50545</name>
</gene>
<accession>A0ABW4ATT2</accession>
<evidence type="ECO:0000256" key="1">
    <source>
        <dbReference type="SAM" id="Phobius"/>
    </source>
</evidence>
<proteinExistence type="predicted"/>
<organism evidence="2 3">
    <name type="scientific">Actinoplanes sichuanensis</name>
    <dbReference type="NCBI Taxonomy" id="512349"/>
    <lineage>
        <taxon>Bacteria</taxon>
        <taxon>Bacillati</taxon>
        <taxon>Actinomycetota</taxon>
        <taxon>Actinomycetes</taxon>
        <taxon>Micromonosporales</taxon>
        <taxon>Micromonosporaceae</taxon>
        <taxon>Actinoplanes</taxon>
    </lineage>
</organism>
<keyword evidence="1" id="KW-0472">Membrane</keyword>
<dbReference type="EMBL" id="JBHTMK010000070">
    <property type="protein sequence ID" value="MFD1373620.1"/>
    <property type="molecule type" value="Genomic_DNA"/>
</dbReference>
<keyword evidence="1" id="KW-1133">Transmembrane helix</keyword>
<evidence type="ECO:0000313" key="2">
    <source>
        <dbReference type="EMBL" id="MFD1373620.1"/>
    </source>
</evidence>
<keyword evidence="3" id="KW-1185">Reference proteome</keyword>
<keyword evidence="1" id="KW-0812">Transmembrane</keyword>